<dbReference type="Pfam" id="PF10588">
    <property type="entry name" value="NADH-G_4Fe-4S_3"/>
    <property type="match status" value="1"/>
</dbReference>
<keyword evidence="4" id="KW-0479">Metal-binding</keyword>
<dbReference type="SUPFAM" id="SSF54292">
    <property type="entry name" value="2Fe-2S ferredoxin-like"/>
    <property type="match status" value="1"/>
</dbReference>
<dbReference type="Pfam" id="PF22151">
    <property type="entry name" value="Fer4_NDSU1"/>
    <property type="match status" value="1"/>
</dbReference>
<dbReference type="PROSITE" id="PS00643">
    <property type="entry name" value="COMPLEX1_75K_3"/>
    <property type="match status" value="1"/>
</dbReference>
<keyword evidence="5" id="KW-1278">Translocase</keyword>
<gene>
    <name evidence="11" type="primary">nad11</name>
</gene>
<dbReference type="AlphaFoldDB" id="A0A8A6KN97"/>
<dbReference type="FunFam" id="3.10.20.740:FF:000001">
    <property type="entry name" value="NADH-quinone oxidoreductase subunit G"/>
    <property type="match status" value="1"/>
</dbReference>
<keyword evidence="7" id="KW-0411">Iron-sulfur</keyword>
<dbReference type="InterPro" id="IPR019574">
    <property type="entry name" value="NADH_UbQ_OxRdtase_Gsu_4Fe4S-bd"/>
</dbReference>
<dbReference type="PANTHER" id="PTHR43105:SF13">
    <property type="entry name" value="NADH-UBIQUINONE OXIDOREDUCTASE 75 KDA SUBUNIT, MITOCHONDRIAL"/>
    <property type="match status" value="1"/>
</dbReference>
<dbReference type="InterPro" id="IPR054351">
    <property type="entry name" value="NADH_UbQ_OxRdtase_ferredoxin"/>
</dbReference>
<accession>A0A8A6KN97</accession>
<dbReference type="GO" id="GO:0016651">
    <property type="term" value="F:oxidoreductase activity, acting on NAD(P)H"/>
    <property type="evidence" value="ECO:0007669"/>
    <property type="project" value="InterPro"/>
</dbReference>
<evidence type="ECO:0000256" key="7">
    <source>
        <dbReference type="ARBA" id="ARBA00023014"/>
    </source>
</evidence>
<dbReference type="GeneID" id="69240856"/>
<dbReference type="PROSITE" id="PS51839">
    <property type="entry name" value="4FE4S_HC3"/>
    <property type="match status" value="1"/>
</dbReference>
<dbReference type="Pfam" id="PF22117">
    <property type="entry name" value="Fer4_Nqo3"/>
    <property type="match status" value="1"/>
</dbReference>
<dbReference type="Pfam" id="PF00384">
    <property type="entry name" value="Molybdopterin"/>
    <property type="match status" value="1"/>
</dbReference>
<keyword evidence="8" id="KW-0520">NAD</keyword>
<evidence type="ECO:0000256" key="1">
    <source>
        <dbReference type="ARBA" id="ARBA00001966"/>
    </source>
</evidence>
<dbReference type="SMART" id="SM00929">
    <property type="entry name" value="NADH-G_4Fe-4S_3"/>
    <property type="match status" value="1"/>
</dbReference>
<evidence type="ECO:0000313" key="11">
    <source>
        <dbReference type="EMBL" id="QTI82389.1"/>
    </source>
</evidence>
<feature type="domain" description="4Fe-4S His(Cys)3-ligated-type" evidence="10">
    <location>
        <begin position="79"/>
        <end position="118"/>
    </location>
</feature>
<protein>
    <submittedName>
        <fullName evidence="11">NADH dehydrogenase subunit 11</fullName>
    </submittedName>
</protein>
<evidence type="ECO:0000256" key="5">
    <source>
        <dbReference type="ARBA" id="ARBA00022967"/>
    </source>
</evidence>
<evidence type="ECO:0000256" key="2">
    <source>
        <dbReference type="ARBA" id="ARBA00005404"/>
    </source>
</evidence>
<reference evidence="11" key="1">
    <citation type="submission" date="2020-12" db="EMBL/GenBank/DDBJ databases">
        <title>Complete mitochondrial genome of Rhizosolenia setigera (Coscinodiscophyceae, Bacillariophyta).</title>
        <authorList>
            <person name="Yao Y."/>
        </authorList>
    </citation>
    <scope>NUCLEOTIDE SEQUENCE</scope>
    <source>
        <strain evidence="11">CNS00456</strain>
    </source>
</reference>
<dbReference type="GO" id="GO:0016020">
    <property type="term" value="C:membrane"/>
    <property type="evidence" value="ECO:0007669"/>
    <property type="project" value="InterPro"/>
</dbReference>
<dbReference type="SUPFAM" id="SSF53706">
    <property type="entry name" value="Formate dehydrogenase/DMSO reductase, domains 1-3"/>
    <property type="match status" value="1"/>
</dbReference>
<dbReference type="InterPro" id="IPR010228">
    <property type="entry name" value="NADH_UbQ_OxRdtase_Gsu"/>
</dbReference>
<evidence type="ECO:0000256" key="9">
    <source>
        <dbReference type="ARBA" id="ARBA00034078"/>
    </source>
</evidence>
<dbReference type="PROSITE" id="PS00641">
    <property type="entry name" value="COMPLEX1_75K_1"/>
    <property type="match status" value="1"/>
</dbReference>
<keyword evidence="6" id="KW-0408">Iron</keyword>
<name>A0A8A6KN97_9STRA</name>
<dbReference type="RefSeq" id="YP_010241701.1">
    <property type="nucleotide sequence ID" value="NC_059919.1"/>
</dbReference>
<dbReference type="Gene3D" id="3.30.70.20">
    <property type="match status" value="1"/>
</dbReference>
<dbReference type="InterPro" id="IPR006963">
    <property type="entry name" value="Mopterin_OxRdtase_4Fe-4S_dom"/>
</dbReference>
<dbReference type="InterPro" id="IPR000283">
    <property type="entry name" value="NADH_UbQ_OxRdtase_75kDa_su_CS"/>
</dbReference>
<dbReference type="FunFam" id="3.30.70.20:FF:000002">
    <property type="entry name" value="NADH-ubiquinone oxidoreductase 75 kDa subunit"/>
    <property type="match status" value="1"/>
</dbReference>
<dbReference type="Gene3D" id="3.10.20.740">
    <property type="match status" value="1"/>
</dbReference>
<evidence type="ECO:0000256" key="6">
    <source>
        <dbReference type="ARBA" id="ARBA00023004"/>
    </source>
</evidence>
<dbReference type="GO" id="GO:0008137">
    <property type="term" value="F:NADH dehydrogenase (ubiquinone) activity"/>
    <property type="evidence" value="ECO:0007669"/>
    <property type="project" value="InterPro"/>
</dbReference>
<dbReference type="EMBL" id="MW392567">
    <property type="protein sequence ID" value="QTI82389.1"/>
    <property type="molecule type" value="Genomic_DNA"/>
</dbReference>
<dbReference type="PANTHER" id="PTHR43105">
    <property type="entry name" value="RESPIRATORY NITRATE REDUCTASE"/>
    <property type="match status" value="1"/>
</dbReference>
<keyword evidence="11" id="KW-0496">Mitochondrion</keyword>
<dbReference type="CDD" id="cd00207">
    <property type="entry name" value="fer2"/>
    <property type="match status" value="1"/>
</dbReference>
<evidence type="ECO:0000256" key="8">
    <source>
        <dbReference type="ARBA" id="ARBA00023027"/>
    </source>
</evidence>
<organism evidence="11">
    <name type="scientific">Sundstroemia setigera</name>
    <dbReference type="NCBI Taxonomy" id="3005"/>
    <lineage>
        <taxon>Eukaryota</taxon>
        <taxon>Sar</taxon>
        <taxon>Stramenopiles</taxon>
        <taxon>Ochrophyta</taxon>
        <taxon>Bacillariophyta</taxon>
        <taxon>Coscinodiscophyceae</taxon>
        <taxon>Rhizosoleniophycidae</taxon>
        <taxon>Rhizosoleniales</taxon>
        <taxon>Rhizosoleniaceae</taxon>
        <taxon>Sundstroemia</taxon>
    </lineage>
</organism>
<dbReference type="InterPro" id="IPR006656">
    <property type="entry name" value="Mopterin_OxRdtase"/>
</dbReference>
<geneLocation type="mitochondrion" evidence="11"/>
<comment type="similarity">
    <text evidence="2">Belongs to the complex I 75 kDa subunit family.</text>
</comment>
<keyword evidence="3" id="KW-0004">4Fe-4S</keyword>
<comment type="cofactor">
    <cofactor evidence="1">
        <name>[4Fe-4S] cluster</name>
        <dbReference type="ChEBI" id="CHEBI:49883"/>
    </cofactor>
</comment>
<dbReference type="GO" id="GO:0046872">
    <property type="term" value="F:metal ion binding"/>
    <property type="evidence" value="ECO:0007669"/>
    <property type="project" value="UniProtKB-KW"/>
</dbReference>
<evidence type="ECO:0000256" key="3">
    <source>
        <dbReference type="ARBA" id="ARBA00022485"/>
    </source>
</evidence>
<evidence type="ECO:0000259" key="10">
    <source>
        <dbReference type="PROSITE" id="PS51839"/>
    </source>
</evidence>
<dbReference type="InterPro" id="IPR050123">
    <property type="entry name" value="Prok_molybdopt-oxidoreductase"/>
</dbReference>
<proteinExistence type="inferred from homology"/>
<dbReference type="SUPFAM" id="SSF54862">
    <property type="entry name" value="4Fe-4S ferredoxins"/>
    <property type="match status" value="1"/>
</dbReference>
<dbReference type="PROSITE" id="PS00642">
    <property type="entry name" value="COMPLEX1_75K_2"/>
    <property type="match status" value="1"/>
</dbReference>
<dbReference type="InterPro" id="IPR036010">
    <property type="entry name" value="2Fe-2S_ferredoxin-like_sf"/>
</dbReference>
<sequence>MNYFYINNLKINNLHNNKSIIEYCENIGINIPHYCYHPNLSIAGNCRMCLIEVKNSPKPVIACSMSILNKMEIYTDSPLVKKARESVLEFLLLNHPLDCPVCDQGGECDLQDQSFVFGITKKRFYNYKRVVTDKNLGPIVKTVMTRCIHCTRCVRFSTEIAGTNSLGIFGRGQNSEIGTYISNVFNSELSGNVIDICPVGALTSKQYPFIGRSWELKKINTYDYSDSTLLDIDVYMKSNKLVKIMPSYSNNNYSNNWISDKTRLSFDGMFSPSRLNDLSIEINSNIIFNNTWNSIFKNILLFTYFNEHLTKHTLNNFSLTIIFNDKLDLDSLHLLLLLSNKYPFICLRTDTVLNKNVDLENTFTINTFLNTKTLKNSNLCLLFNTNPRYENINLNIKLRQRILKGNFQIFSINSSQDLTYPNKILGSNSNKFINILEGTDLFCQNLYYSKNPIFIFNSQFYKRKDRNLLTYFTNSFQTKENKIVNLNVLNSSVNETGLNIIQSFNSFSKKDLNNSSSIIYINSSESNKLNNLLELYSLNYFSNEIKYDSILNLNYNKNSLLKFKKFTNVYFNLPTKVFFEFSGNYVNNNGLLKKSLKLISSSTKSKETWQIIRKTITSLDKINFIFNDFNNITYNIDNLKNFNKFFNFNYYPVNNMNGSSTYFKNKLLKYNFNKTSNKIKLYQTKLLNWLDDFYINGNDNYSKFSLVMIQCSKSFRMKSTNFFYL</sequence>
<dbReference type="Pfam" id="PF13510">
    <property type="entry name" value="Fer2_4"/>
    <property type="match status" value="1"/>
</dbReference>
<dbReference type="InterPro" id="IPR001041">
    <property type="entry name" value="2Fe-2S_ferredoxin-type"/>
</dbReference>
<dbReference type="NCBIfam" id="TIGR01973">
    <property type="entry name" value="NuoG"/>
    <property type="match status" value="1"/>
</dbReference>
<dbReference type="GO" id="GO:0051539">
    <property type="term" value="F:4 iron, 4 sulfur cluster binding"/>
    <property type="evidence" value="ECO:0007669"/>
    <property type="project" value="UniProtKB-KW"/>
</dbReference>
<dbReference type="GO" id="GO:0042773">
    <property type="term" value="P:ATP synthesis coupled electron transport"/>
    <property type="evidence" value="ECO:0007669"/>
    <property type="project" value="InterPro"/>
</dbReference>
<evidence type="ECO:0000256" key="4">
    <source>
        <dbReference type="ARBA" id="ARBA00022723"/>
    </source>
</evidence>
<comment type="cofactor">
    <cofactor evidence="9">
        <name>[2Fe-2S] cluster</name>
        <dbReference type="ChEBI" id="CHEBI:190135"/>
    </cofactor>
</comment>